<comment type="caution">
    <text evidence="4">The sequence shown here is derived from an EMBL/GenBank/DDBJ whole genome shotgun (WGS) entry which is preliminary data.</text>
</comment>
<dbReference type="RefSeq" id="WP_263339165.1">
    <property type="nucleotide sequence ID" value="NZ_JAGSYH010000005.1"/>
</dbReference>
<name>A0ABW1EG69_9BACT</name>
<dbReference type="EMBL" id="JBHSPH010000003">
    <property type="protein sequence ID" value="MFC5862964.1"/>
    <property type="molecule type" value="Genomic_DNA"/>
</dbReference>
<evidence type="ECO:0000256" key="1">
    <source>
        <dbReference type="SAM" id="MobiDB-lite"/>
    </source>
</evidence>
<keyword evidence="2" id="KW-0812">Transmembrane</keyword>
<feature type="transmembrane region" description="Helical" evidence="2">
    <location>
        <begin position="243"/>
        <end position="273"/>
    </location>
</feature>
<proteinExistence type="predicted"/>
<dbReference type="Proteomes" id="UP001596091">
    <property type="component" value="Unassembled WGS sequence"/>
</dbReference>
<feature type="transmembrane region" description="Helical" evidence="2">
    <location>
        <begin position="294"/>
        <end position="317"/>
    </location>
</feature>
<feature type="transmembrane region" description="Helical" evidence="2">
    <location>
        <begin position="204"/>
        <end position="223"/>
    </location>
</feature>
<feature type="domain" description="CAAX prenyl protease 2/Lysostaphin resistance protein A-like" evidence="3">
    <location>
        <begin position="242"/>
        <end position="360"/>
    </location>
</feature>
<evidence type="ECO:0000259" key="3">
    <source>
        <dbReference type="Pfam" id="PF02517"/>
    </source>
</evidence>
<reference evidence="5" key="1">
    <citation type="journal article" date="2019" name="Int. J. Syst. Evol. Microbiol.">
        <title>The Global Catalogue of Microorganisms (GCM) 10K type strain sequencing project: providing services to taxonomists for standard genome sequencing and annotation.</title>
        <authorList>
            <consortium name="The Broad Institute Genomics Platform"/>
            <consortium name="The Broad Institute Genome Sequencing Center for Infectious Disease"/>
            <person name="Wu L."/>
            <person name="Ma J."/>
        </authorList>
    </citation>
    <scope>NUCLEOTIDE SEQUENCE [LARGE SCALE GENOMIC DNA]</scope>
    <source>
        <strain evidence="5">JCM 4087</strain>
    </source>
</reference>
<dbReference type="Pfam" id="PF02517">
    <property type="entry name" value="Rce1-like"/>
    <property type="match status" value="1"/>
</dbReference>
<dbReference type="EC" id="3.4.-.-" evidence="4"/>
<evidence type="ECO:0000313" key="4">
    <source>
        <dbReference type="EMBL" id="MFC5862964.1"/>
    </source>
</evidence>
<evidence type="ECO:0000256" key="2">
    <source>
        <dbReference type="SAM" id="Phobius"/>
    </source>
</evidence>
<dbReference type="InterPro" id="IPR003675">
    <property type="entry name" value="Rce1/LyrA-like_dom"/>
</dbReference>
<feature type="compositionally biased region" description="Basic and acidic residues" evidence="1">
    <location>
        <begin position="1"/>
        <end position="23"/>
    </location>
</feature>
<feature type="transmembrane region" description="Helical" evidence="2">
    <location>
        <begin position="323"/>
        <end position="340"/>
    </location>
</feature>
<keyword evidence="4" id="KW-0378">Hydrolase</keyword>
<feature type="transmembrane region" description="Helical" evidence="2">
    <location>
        <begin position="166"/>
        <end position="184"/>
    </location>
</feature>
<protein>
    <submittedName>
        <fullName evidence="4">CPBP family intramembrane glutamic endopeptidase</fullName>
        <ecNumber evidence="4">3.4.-.-</ecNumber>
    </submittedName>
</protein>
<gene>
    <name evidence="4" type="ORF">ACFPT7_11725</name>
</gene>
<feature type="region of interest" description="Disordered" evidence="1">
    <location>
        <begin position="1"/>
        <end position="56"/>
    </location>
</feature>
<keyword evidence="5" id="KW-1185">Reference proteome</keyword>
<feature type="transmembrane region" description="Helical" evidence="2">
    <location>
        <begin position="117"/>
        <end position="141"/>
    </location>
</feature>
<feature type="transmembrane region" description="Helical" evidence="2">
    <location>
        <begin position="347"/>
        <end position="367"/>
    </location>
</feature>
<dbReference type="GO" id="GO:0016787">
    <property type="term" value="F:hydrolase activity"/>
    <property type="evidence" value="ECO:0007669"/>
    <property type="project" value="UniProtKB-KW"/>
</dbReference>
<sequence length="378" mass="40836">MSEDPRLEGETAEGADQRAEGRLVHQGAEPDAAKHEAETDSALPERPSAEVTPVPEMSEPVVLYSEMPESVAPQPQSGPPVFYSNGNGFDGPLLVSAPPEPLPVVQTRAPNVLDATLFLILLIAGAVVSSALLGAALYFHWLDKLFGVHGLDAAAKSTPVELGLELVIYLIGIGIAVPLFRMIWHKSFFSGVHWHGATAARLRYLLFGVAVICNLLAIVGNWLLPFPQHAPIDKLFGTTTDAWILACFGVLIAPFFEELIFRGFLLPAIATAWDWMNEKMTHELPRPLDAAGNPVWSVGAMVFAALLVSAPFAAMHAPQVGNAWGPVMLLYCISLILCAVRLKTRSLAASTLVHASYNFLLFAVMFAETGGFRHLDKL</sequence>
<accession>A0ABW1EG69</accession>
<keyword evidence="2" id="KW-1133">Transmembrane helix</keyword>
<organism evidence="4 5">
    <name type="scientific">Acidicapsa dinghuensis</name>
    <dbReference type="NCBI Taxonomy" id="2218256"/>
    <lineage>
        <taxon>Bacteria</taxon>
        <taxon>Pseudomonadati</taxon>
        <taxon>Acidobacteriota</taxon>
        <taxon>Terriglobia</taxon>
        <taxon>Terriglobales</taxon>
        <taxon>Acidobacteriaceae</taxon>
        <taxon>Acidicapsa</taxon>
    </lineage>
</organism>
<evidence type="ECO:0000313" key="5">
    <source>
        <dbReference type="Proteomes" id="UP001596091"/>
    </source>
</evidence>
<keyword evidence="2" id="KW-0472">Membrane</keyword>